<dbReference type="EMBL" id="CP086654">
    <property type="protein sequence ID" value="UEX90631.1"/>
    <property type="molecule type" value="Genomic_DNA"/>
</dbReference>
<dbReference type="InterPro" id="IPR013154">
    <property type="entry name" value="ADH-like_N"/>
</dbReference>
<evidence type="ECO:0000313" key="10">
    <source>
        <dbReference type="EMBL" id="UEX90631.1"/>
    </source>
</evidence>
<evidence type="ECO:0000256" key="5">
    <source>
        <dbReference type="ARBA" id="ARBA00022857"/>
    </source>
</evidence>
<dbReference type="InterPro" id="IPR020843">
    <property type="entry name" value="ER"/>
</dbReference>
<keyword evidence="11" id="KW-1185">Reference proteome</keyword>
<comment type="subunit">
    <text evidence="3">Homotetramer.</text>
</comment>
<dbReference type="Pfam" id="PF08240">
    <property type="entry name" value="ADH_N"/>
    <property type="match status" value="1"/>
</dbReference>
<evidence type="ECO:0000313" key="11">
    <source>
        <dbReference type="Proteomes" id="UP001197626"/>
    </source>
</evidence>
<dbReference type="InterPro" id="IPR011032">
    <property type="entry name" value="GroES-like_sf"/>
</dbReference>
<accession>A0ABY3PE80</accession>
<dbReference type="InterPro" id="IPR013149">
    <property type="entry name" value="ADH-like_C"/>
</dbReference>
<evidence type="ECO:0000256" key="3">
    <source>
        <dbReference type="ARBA" id="ARBA00011881"/>
    </source>
</evidence>
<dbReference type="Gene3D" id="3.40.50.720">
    <property type="entry name" value="NAD(P)-binding Rossmann-like Domain"/>
    <property type="match status" value="1"/>
</dbReference>
<sequence>MKAIVSRQVFQLAEGNLFQEINIDSPQLKEDEVLVKVHASGVNPVDTKIRQTPLNGNARILGFDAAGEIVEVGSQVTDFKVGDRVFYSGSNQQSGSNQTHQVVSAHYIAHAPESLSYEDAAALPLTSITAYETFFDIFRISTNPEENKGKTVLIINGAGGVGSIATQIAKAYGLKVVTTVGRTETKEWSLKQGADKVINHHNTLVSELEQFELPAPDYIFCTYDTDHYYEQMIELVKPRGHIATIVAFKEKQDLNLLKSKSITFSHEFMFSRALYQTEIDQYQYYLKDVAKKVDEGIYTSTRTQTLTPLSTETIYNAHQEMEKQQFIGKLVVKII</sequence>
<dbReference type="PANTHER" id="PTHR44154:SF1">
    <property type="entry name" value="QUINONE OXIDOREDUCTASE"/>
    <property type="match status" value="1"/>
</dbReference>
<dbReference type="NCBIfam" id="TIGR02817">
    <property type="entry name" value="adh_fam_1"/>
    <property type="match status" value="1"/>
</dbReference>
<dbReference type="RefSeq" id="WP_229293112.1">
    <property type="nucleotide sequence ID" value="NZ_CP086654.1"/>
</dbReference>
<name>A0ABY3PE80_9STAP</name>
<dbReference type="PANTHER" id="PTHR44154">
    <property type="entry name" value="QUINONE OXIDOREDUCTASE"/>
    <property type="match status" value="1"/>
</dbReference>
<comment type="subcellular location">
    <subcellularLocation>
        <location evidence="1">Cytoplasm</location>
    </subcellularLocation>
</comment>
<feature type="domain" description="Enoyl reductase (ER)" evidence="9">
    <location>
        <begin position="15"/>
        <end position="332"/>
    </location>
</feature>
<keyword evidence="7" id="KW-0007">Acetylation</keyword>
<keyword evidence="8" id="KW-0560">Oxidoreductase</keyword>
<evidence type="ECO:0000256" key="1">
    <source>
        <dbReference type="ARBA" id="ARBA00004496"/>
    </source>
</evidence>
<organism evidence="10 11">
    <name type="scientific">Staphylococcus ratti</name>
    <dbReference type="NCBI Taxonomy" id="2892440"/>
    <lineage>
        <taxon>Bacteria</taxon>
        <taxon>Bacillati</taxon>
        <taxon>Bacillota</taxon>
        <taxon>Bacilli</taxon>
        <taxon>Bacillales</taxon>
        <taxon>Staphylococcaceae</taxon>
        <taxon>Staphylococcus</taxon>
    </lineage>
</organism>
<dbReference type="InterPro" id="IPR014182">
    <property type="entry name" value="ADH_Zn_typ-1"/>
</dbReference>
<gene>
    <name evidence="10" type="ORF">LN051_02905</name>
</gene>
<keyword evidence="4" id="KW-0963">Cytoplasm</keyword>
<evidence type="ECO:0000256" key="7">
    <source>
        <dbReference type="ARBA" id="ARBA00022990"/>
    </source>
</evidence>
<evidence type="ECO:0000256" key="2">
    <source>
        <dbReference type="ARBA" id="ARBA00010371"/>
    </source>
</evidence>
<dbReference type="CDD" id="cd08252">
    <property type="entry name" value="AL_MDR"/>
    <property type="match status" value="1"/>
</dbReference>
<dbReference type="SMART" id="SM00829">
    <property type="entry name" value="PKS_ER"/>
    <property type="match status" value="1"/>
</dbReference>
<evidence type="ECO:0000256" key="6">
    <source>
        <dbReference type="ARBA" id="ARBA00022884"/>
    </source>
</evidence>
<evidence type="ECO:0000256" key="4">
    <source>
        <dbReference type="ARBA" id="ARBA00022490"/>
    </source>
</evidence>
<reference evidence="10 11" key="1">
    <citation type="journal article" date="2022" name="Pathogens">
        <title>Staphylococcus ratti sp. nov. Isolated from a Lab Rat.</title>
        <authorList>
            <person name="Kovarovic V."/>
            <person name="Sedlacek I."/>
            <person name="Petras P."/>
            <person name="Kralova S."/>
            <person name="Maslanova I."/>
            <person name="Svec P."/>
            <person name="Neumann-Schaal M."/>
            <person name="Botka T."/>
            <person name="Gelbicova T."/>
            <person name="Stankova E."/>
            <person name="Doskar J."/>
            <person name="Pantucek R."/>
        </authorList>
    </citation>
    <scope>NUCLEOTIDE SEQUENCE [LARGE SCALE GENOMIC DNA]</scope>
    <source>
        <strain evidence="10 11">CCM 9025</strain>
    </source>
</reference>
<dbReference type="PROSITE" id="PS01162">
    <property type="entry name" value="QOR_ZETA_CRYSTAL"/>
    <property type="match status" value="1"/>
</dbReference>
<dbReference type="SUPFAM" id="SSF51735">
    <property type="entry name" value="NAD(P)-binding Rossmann-fold domains"/>
    <property type="match status" value="1"/>
</dbReference>
<dbReference type="SUPFAM" id="SSF50129">
    <property type="entry name" value="GroES-like"/>
    <property type="match status" value="1"/>
</dbReference>
<comment type="similarity">
    <text evidence="2 8">Belongs to the zinc-containing alcohol dehydrogenase family. Quinone oxidoreductase subfamily.</text>
</comment>
<protein>
    <recommendedName>
        <fullName evidence="8">Zinc-type alcohol dehydrogenase-like protein</fullName>
    </recommendedName>
</protein>
<dbReference type="InterPro" id="IPR002364">
    <property type="entry name" value="Quin_OxRdtase/zeta-crystal_CS"/>
</dbReference>
<keyword evidence="8" id="KW-0862">Zinc</keyword>
<dbReference type="Proteomes" id="UP001197626">
    <property type="component" value="Chromosome"/>
</dbReference>
<dbReference type="Pfam" id="PF00107">
    <property type="entry name" value="ADH_zinc_N"/>
    <property type="match status" value="1"/>
</dbReference>
<keyword evidence="8" id="KW-0479">Metal-binding</keyword>
<keyword evidence="5" id="KW-0521">NADP</keyword>
<dbReference type="InterPro" id="IPR036291">
    <property type="entry name" value="NAD(P)-bd_dom_sf"/>
</dbReference>
<keyword evidence="6" id="KW-0694">RNA-binding</keyword>
<dbReference type="InterPro" id="IPR051603">
    <property type="entry name" value="Zinc-ADH_QOR/CCCR"/>
</dbReference>
<dbReference type="Gene3D" id="3.90.180.10">
    <property type="entry name" value="Medium-chain alcohol dehydrogenases, catalytic domain"/>
    <property type="match status" value="1"/>
</dbReference>
<proteinExistence type="inferred from homology"/>
<evidence type="ECO:0000259" key="9">
    <source>
        <dbReference type="SMART" id="SM00829"/>
    </source>
</evidence>
<evidence type="ECO:0000256" key="8">
    <source>
        <dbReference type="RuleBase" id="RU364000"/>
    </source>
</evidence>